<dbReference type="SUPFAM" id="SSF56112">
    <property type="entry name" value="Protein kinase-like (PK-like)"/>
    <property type="match status" value="1"/>
</dbReference>
<evidence type="ECO:0000256" key="2">
    <source>
        <dbReference type="ARBA" id="ARBA00012169"/>
    </source>
</evidence>
<dbReference type="Gene3D" id="3.30.1010.10">
    <property type="entry name" value="Phosphatidylinositol 3-kinase Catalytic Subunit, Chain A, domain 4"/>
    <property type="match status" value="1"/>
</dbReference>
<feature type="domain" description="PIK helical" evidence="6">
    <location>
        <begin position="1346"/>
        <end position="1534"/>
    </location>
</feature>
<dbReference type="EMBL" id="CP015056">
    <property type="protein sequence ID" value="QGN15317.1"/>
    <property type="molecule type" value="Genomic_DNA"/>
</dbReference>
<dbReference type="Gene3D" id="1.25.40.70">
    <property type="entry name" value="Phosphatidylinositol 3-kinase, accessory domain (PIK)"/>
    <property type="match status" value="1"/>
</dbReference>
<dbReference type="InterPro" id="IPR001263">
    <property type="entry name" value="PI3K_accessory_dom"/>
</dbReference>
<dbReference type="InterPro" id="IPR045495">
    <property type="entry name" value="PI4K_N"/>
</dbReference>
<keyword evidence="3" id="KW-0808">Transferase</keyword>
<dbReference type="PROSITE" id="PS00916">
    <property type="entry name" value="PI3_4_KINASE_2"/>
    <property type="match status" value="1"/>
</dbReference>
<dbReference type="SMART" id="SM00145">
    <property type="entry name" value="PI3Ka"/>
    <property type="match status" value="1"/>
</dbReference>
<dbReference type="SUPFAM" id="SSF48371">
    <property type="entry name" value="ARM repeat"/>
    <property type="match status" value="1"/>
</dbReference>
<reference evidence="7 8" key="1">
    <citation type="submission" date="2016-03" db="EMBL/GenBank/DDBJ databases">
        <title>How can Kluyveromyces marxianus grow so fast - potential evolutionary course in Saccharomyces Complex revealed by comparative genomics.</title>
        <authorList>
            <person name="Mo W."/>
            <person name="Lu W."/>
            <person name="Yang X."/>
            <person name="Qi J."/>
            <person name="Lv H."/>
        </authorList>
    </citation>
    <scope>NUCLEOTIDE SEQUENCE [LARGE SCALE GENOMIC DNA]</scope>
    <source>
        <strain evidence="7 8">FIM1</strain>
    </source>
</reference>
<keyword evidence="8" id="KW-1185">Reference proteome</keyword>
<dbReference type="InterPro" id="IPR036940">
    <property type="entry name" value="PI3/4_kinase_cat_sf"/>
</dbReference>
<evidence type="ECO:0000256" key="4">
    <source>
        <dbReference type="ARBA" id="ARBA00022777"/>
    </source>
</evidence>
<dbReference type="CDD" id="cd05167">
    <property type="entry name" value="PI4Kc_III_alpha"/>
    <property type="match status" value="1"/>
</dbReference>
<evidence type="ECO:0000256" key="1">
    <source>
        <dbReference type="ARBA" id="ARBA00006209"/>
    </source>
</evidence>
<feature type="domain" description="PI3K/PI4K catalytic" evidence="5">
    <location>
        <begin position="1626"/>
        <end position="1891"/>
    </location>
</feature>
<dbReference type="PANTHER" id="PTHR10048:SF15">
    <property type="entry name" value="PHOSPHATIDYLINOSITOL 4-KINASE ALPHA"/>
    <property type="match status" value="1"/>
</dbReference>
<dbReference type="InterPro" id="IPR042236">
    <property type="entry name" value="PI3K_accessory_sf"/>
</dbReference>
<evidence type="ECO:0000313" key="7">
    <source>
        <dbReference type="EMBL" id="QGN15317.1"/>
    </source>
</evidence>
<sequence>MQGLKRCSVSLRARALQKLCEVNGPEDSPLSKLINSLPISYSSNVSKLYSIPLTLKEFEIIIAICDASPNDVKTVQSIIDTLIRPYFVNCSKQKFTDVVLSKFKVNGFKNPLEVLSHKMTLFLLRASSSFSTLSVTVNKIFEEYLSTVKSSIEVNSLVSLLGYMQAISDELKKSKEVYDIHWTIVFGLSKLLDSEFLLNSETLLAKSVSNDILVDYYDNHREICALRFAQMLSQINVNLLRTLFRVEDPMELSEYLLKIQDLEYQEKTDTMKYANFKTINRTYSKEISRLTSTAARFIIAIDDGAPYMNLQTYNTVALAYSCKIRNMEILTFSLVSEEPESAILSRRLIFITSHEVETLQATVRMENPTFLKTIVNIASLLNFYTDKLSHQLLNVFPLLVSSQHITTNSVVEISANFAIGLKALSEDAIVGTIYSLNNLLAVTKDGSPIPLLKERKMTISSANDLDKMFPRQRKNNTLSLNDMKLYLGSENNSSSSLVFNKALETEEKTLFDTSNTHYHDQLFKNAVMACVTVARHYGDQSISALAITILTQKYRALSEKSDKLILEGLAHILPFVGDNEFKMLCKFYNSVSLQSLKEENTIILDAVQSARAIISKELKNSNKGSYYLYYLRSILDIIVSRGDVEKLEHHRSHHEISKVAEQIAFFLTPLALLLPVPGEEPSIRNILSKDAVTTTAFRNIWFNMVIHGFYAKSDLALKHRKELEIIAYNSPPLVSDFPANNRETTLEMNTILRRGSSNHNVKAQKNSIQHVLSSNVIATRTISTTKIMFLAATYFLECIRCDIGDCSTILEYFSDSSIVNSNLDKFIGSIAISLTHRYLQTVPTGDLKLFSSKQISFQLKRMILMLSHRDLYLQDCSFQCCDVFIKKLPSSLCHHESLYALLDSLSMLFDSVTEFETRKYDPRFEFTLRTSGIKVLLTDSEEWRTTSFQRLVSKAREWIKMLLRTSNQDGKILLQSYITDVTDLHNTNMVEYGVSFALEMAGTILSVDHEPSQIGIARVKIQPNTLSGFLSQHAWRSKILTERSTMSSAEDINAERISLKNMIISTLLAKKKVNDVSITNFLSLCGVLLILRTGDSASFVYDLVSIPFQTFYGNTMKAATNVWLSFIKERKDLSHLLVSEIATFWCKSIDNKFGLFNRSIDKKDVEFSKMEYKPYDMEAIKRENIKVSNILKPHQEVVRFFASHFEATVYESDHLLKLFTHVAYHGVSNLEHASLHPFARMVRNELISFAFLVLLVNEKKNTGDVKRLAQALIKGALSWFKVRPTWPLGGNESKIKADLDVLIDLFHQFKSHSKLLLKHTGNSYVLLEYFMLNEIFLLKTWLYPFDKHENGTPKLPGELISHAFELDALLAVNLCERYSNESKNSDKLSKLIRKSPLNACHIHTALKYLLNESGSSSSGKGIPHEVIYWVPVSPSSSINLFLPPWNRNKFLLQYNLRALESHDVENTFFYVPQIVQCLRHDDHRYVERFILDTAKISLQFSHQIIWNMLANEYQDDEAMIEDSMKPTLERIRGKMIDTYDEEARLYYEREFSFFNDVTGISGKLKPYIKKTKAEKKQKIDEEMAKIEVPLDVYLPSNPDGIVVDIDRKSGKPLQSHAKAPFMATFKVRREKESGSDDDSEKVVTEDVWQSAIFKVGDDCRQDVLALQLISLFRSIWSFIGLDVYVFPYRVTATAPGCGVIDVLPDSISRDMLGREAVNGLYEYFISKFGNENTIEYQRARNNFVKSLAAYSVISYLLQFKDRHNGNIMYDAQGHCLHIDFGFIFDIVPGGVKFEAVPFKLTKEMVKVMGGNQNTQAFRQFEDLCVATFLGIRPYMDLIVDFIVPMLESSLPCFKAQKTIKNLKNRFVPGKTPHEASQHMRQLIRKSYESMFTKGYDEFQRLTNGIPY</sequence>
<evidence type="ECO:0000313" key="8">
    <source>
        <dbReference type="Proteomes" id="UP000422736"/>
    </source>
</evidence>
<gene>
    <name evidence="7" type="primary">STT4</name>
    <name evidence="7" type="ORF">FIM1_2006</name>
</gene>
<dbReference type="PROSITE" id="PS00915">
    <property type="entry name" value="PI3_4_KINASE_1"/>
    <property type="match status" value="1"/>
</dbReference>
<dbReference type="Pfam" id="PF00454">
    <property type="entry name" value="PI3_PI4_kinase"/>
    <property type="match status" value="1"/>
</dbReference>
<dbReference type="InterPro" id="IPR016024">
    <property type="entry name" value="ARM-type_fold"/>
</dbReference>
<dbReference type="Pfam" id="PF00613">
    <property type="entry name" value="PI3Ka"/>
    <property type="match status" value="1"/>
</dbReference>
<dbReference type="Proteomes" id="UP000422736">
    <property type="component" value="Chromosome 3"/>
</dbReference>
<dbReference type="Gene3D" id="1.10.1070.11">
    <property type="entry name" value="Phosphatidylinositol 3-/4-kinase, catalytic domain"/>
    <property type="match status" value="1"/>
</dbReference>
<evidence type="ECO:0000259" key="5">
    <source>
        <dbReference type="PROSITE" id="PS50290"/>
    </source>
</evidence>
<accession>A0ABX6ETE6</accession>
<dbReference type="InterPro" id="IPR015433">
    <property type="entry name" value="PI3/4_kinase"/>
</dbReference>
<dbReference type="PROSITE" id="PS51545">
    <property type="entry name" value="PIK_HELICAL"/>
    <property type="match status" value="1"/>
</dbReference>
<evidence type="ECO:0000259" key="6">
    <source>
        <dbReference type="PROSITE" id="PS51545"/>
    </source>
</evidence>
<dbReference type="InterPro" id="IPR011009">
    <property type="entry name" value="Kinase-like_dom_sf"/>
</dbReference>
<dbReference type="Pfam" id="PF19274">
    <property type="entry name" value="PI4K_N"/>
    <property type="match status" value="1"/>
</dbReference>
<protein>
    <recommendedName>
        <fullName evidence="2">1-phosphatidylinositol 4-kinase</fullName>
        <ecNumber evidence="2">2.7.1.67</ecNumber>
    </recommendedName>
</protein>
<name>A0ABX6ETE6_KLUMA</name>
<keyword evidence="4" id="KW-0418">Kinase</keyword>
<dbReference type="SMART" id="SM00146">
    <property type="entry name" value="PI3Kc"/>
    <property type="match status" value="1"/>
</dbReference>
<dbReference type="InterPro" id="IPR000403">
    <property type="entry name" value="PI3/4_kinase_cat_dom"/>
</dbReference>
<dbReference type="InterPro" id="IPR018936">
    <property type="entry name" value="PI3/4_kinase_CS"/>
</dbReference>
<dbReference type="PANTHER" id="PTHR10048">
    <property type="entry name" value="PHOSPHATIDYLINOSITOL KINASE"/>
    <property type="match status" value="1"/>
</dbReference>
<proteinExistence type="inferred from homology"/>
<evidence type="ECO:0000256" key="3">
    <source>
        <dbReference type="ARBA" id="ARBA00022679"/>
    </source>
</evidence>
<dbReference type="EC" id="2.7.1.67" evidence="2"/>
<dbReference type="PROSITE" id="PS50290">
    <property type="entry name" value="PI3_4_KINASE_3"/>
    <property type="match status" value="1"/>
</dbReference>
<comment type="similarity">
    <text evidence="1">Belongs to the PI3/PI4-kinase family. Type III PI4K subfamily.</text>
</comment>
<organism evidence="7 8">
    <name type="scientific">Kluyveromyces marxianus</name>
    <name type="common">Yeast</name>
    <name type="synonym">Candida kefyr</name>
    <dbReference type="NCBI Taxonomy" id="4911"/>
    <lineage>
        <taxon>Eukaryota</taxon>
        <taxon>Fungi</taxon>
        <taxon>Dikarya</taxon>
        <taxon>Ascomycota</taxon>
        <taxon>Saccharomycotina</taxon>
        <taxon>Saccharomycetes</taxon>
        <taxon>Saccharomycetales</taxon>
        <taxon>Saccharomycetaceae</taxon>
        <taxon>Kluyveromyces</taxon>
    </lineage>
</organism>